<evidence type="ECO:0000313" key="2">
    <source>
        <dbReference type="Proteomes" id="UP000295132"/>
    </source>
</evidence>
<name>A0A4R5VSJ6_9BACI</name>
<organism evidence="1 2">
    <name type="scientific">Bacillus salipaludis</name>
    <dbReference type="NCBI Taxonomy" id="2547811"/>
    <lineage>
        <taxon>Bacteria</taxon>
        <taxon>Bacillati</taxon>
        <taxon>Bacillota</taxon>
        <taxon>Bacilli</taxon>
        <taxon>Bacillales</taxon>
        <taxon>Bacillaceae</taxon>
        <taxon>Bacillus</taxon>
    </lineage>
</organism>
<protein>
    <submittedName>
        <fullName evidence="1">DUF3888 domain-containing protein</fullName>
    </submittedName>
</protein>
<dbReference type="InterPro" id="IPR024984">
    <property type="entry name" value="DUF3888"/>
</dbReference>
<reference evidence="1 2" key="1">
    <citation type="submission" date="2019-03" db="EMBL/GenBank/DDBJ databases">
        <title>Bacillus niacini sp. nov. a Nicotinate-Metabolizing Mesophile Isolated from Soil.</title>
        <authorList>
            <person name="Zhang G."/>
        </authorList>
    </citation>
    <scope>NUCLEOTIDE SEQUENCE [LARGE SCALE GENOMIC DNA]</scope>
    <source>
        <strain evidence="1 2">WN066</strain>
    </source>
</reference>
<sequence length="144" mass="16948">MKRFLSVLVLTIIFTAGLGFRCEAETHYTPPMKSREELYQDIFISLLSPQIEKVINNYYKNVLTSPPIVYPYDVYIEKVERIGEYRSFEFTVIIKVHPIVGPHIDVGLDRVTFYIDGSGNVKVRKFEHLKDYELPEHYKHILKH</sequence>
<gene>
    <name evidence="1" type="ORF">E2K98_12685</name>
</gene>
<proteinExistence type="predicted"/>
<dbReference type="Pfam" id="PF13027">
    <property type="entry name" value="DUF3888"/>
    <property type="match status" value="1"/>
</dbReference>
<comment type="caution">
    <text evidence="1">The sequence shown here is derived from an EMBL/GenBank/DDBJ whole genome shotgun (WGS) entry which is preliminary data.</text>
</comment>
<dbReference type="RefSeq" id="WP_133334566.1">
    <property type="nucleotide sequence ID" value="NZ_SMYO01000005.1"/>
</dbReference>
<evidence type="ECO:0000313" key="1">
    <source>
        <dbReference type="EMBL" id="TDK61739.1"/>
    </source>
</evidence>
<dbReference type="AlphaFoldDB" id="A0A4R5VSJ6"/>
<dbReference type="EMBL" id="SMYO01000005">
    <property type="protein sequence ID" value="TDK61739.1"/>
    <property type="molecule type" value="Genomic_DNA"/>
</dbReference>
<accession>A0A4R5VSJ6</accession>
<dbReference type="Proteomes" id="UP000295132">
    <property type="component" value="Unassembled WGS sequence"/>
</dbReference>